<dbReference type="SUPFAM" id="SSF52540">
    <property type="entry name" value="P-loop containing nucleoside triphosphate hydrolases"/>
    <property type="match status" value="1"/>
</dbReference>
<name>A0A2N4UFV3_9BURK</name>
<dbReference type="EC" id="2.7.1.19" evidence="2 8"/>
<dbReference type="InterPro" id="IPR006082">
    <property type="entry name" value="PRK"/>
</dbReference>
<evidence type="ECO:0000256" key="4">
    <source>
        <dbReference type="ARBA" id="ARBA00022741"/>
    </source>
</evidence>
<dbReference type="GO" id="GO:0005975">
    <property type="term" value="P:carbohydrate metabolic process"/>
    <property type="evidence" value="ECO:0007669"/>
    <property type="project" value="InterPro"/>
</dbReference>
<dbReference type="InterPro" id="IPR006083">
    <property type="entry name" value="PRK/URK"/>
</dbReference>
<evidence type="ECO:0000256" key="3">
    <source>
        <dbReference type="ARBA" id="ARBA00022679"/>
    </source>
</evidence>
<evidence type="ECO:0000256" key="1">
    <source>
        <dbReference type="ARBA" id="ARBA00009719"/>
    </source>
</evidence>
<dbReference type="PRINTS" id="PR00478">
    <property type="entry name" value="PHRIBLKINASE"/>
</dbReference>
<dbReference type="InterPro" id="IPR027417">
    <property type="entry name" value="P-loop_NTPase"/>
</dbReference>
<feature type="domain" description="Phosphoribulokinase/uridine kinase" evidence="9">
    <location>
        <begin position="7"/>
        <end position="214"/>
    </location>
</feature>
<dbReference type="NCBIfam" id="NF011997">
    <property type="entry name" value="PRK15453.1"/>
    <property type="match status" value="1"/>
</dbReference>
<dbReference type="Gene3D" id="3.40.50.300">
    <property type="entry name" value="P-loop containing nucleotide triphosphate hydrolases"/>
    <property type="match status" value="1"/>
</dbReference>
<dbReference type="OrthoDB" id="9773443at2"/>
<reference evidence="10 11" key="1">
    <citation type="submission" date="2017-10" db="EMBL/GenBank/DDBJ databases">
        <title>Two draft genome sequences of Pusillimonas sp. strains isolated from a nitrate- and radionuclide-contaminated groundwater in Russia.</title>
        <authorList>
            <person name="Grouzdev D.S."/>
            <person name="Tourova T.P."/>
            <person name="Goeva M.A."/>
            <person name="Babich T.L."/>
            <person name="Sokolova D.S."/>
            <person name="Abdullin R."/>
            <person name="Poltaraus A.B."/>
            <person name="Toshchakov S.V."/>
            <person name="Nazina T.N."/>
        </authorList>
    </citation>
    <scope>NUCLEOTIDE SEQUENCE [LARGE SCALE GENOMIC DNA]</scope>
    <source>
        <strain evidence="10 11">JR1/69-2-13</strain>
    </source>
</reference>
<evidence type="ECO:0000256" key="2">
    <source>
        <dbReference type="ARBA" id="ARBA00012042"/>
    </source>
</evidence>
<dbReference type="RefSeq" id="WP_102070022.1">
    <property type="nucleotide sequence ID" value="NZ_PDNV01000006.1"/>
</dbReference>
<dbReference type="PROSITE" id="PS00567">
    <property type="entry name" value="PHOSPHORIBULOKINASE"/>
    <property type="match status" value="1"/>
</dbReference>
<comment type="caution">
    <text evidence="10">The sequence shown here is derived from an EMBL/GenBank/DDBJ whole genome shotgun (WGS) entry which is preliminary data.</text>
</comment>
<evidence type="ECO:0000256" key="8">
    <source>
        <dbReference type="RuleBase" id="RU004082"/>
    </source>
</evidence>
<keyword evidence="4" id="KW-0547">Nucleotide-binding</keyword>
<evidence type="ECO:0000256" key="7">
    <source>
        <dbReference type="ARBA" id="ARBA00047663"/>
    </source>
</evidence>
<evidence type="ECO:0000256" key="6">
    <source>
        <dbReference type="ARBA" id="ARBA00022840"/>
    </source>
</evidence>
<comment type="similarity">
    <text evidence="1 8">Belongs to the phosphoribulokinase family.</text>
</comment>
<protein>
    <recommendedName>
        <fullName evidence="2 8">Phosphoribulokinase</fullName>
        <ecNumber evidence="2 8">2.7.1.19</ecNumber>
    </recommendedName>
</protein>
<dbReference type="GO" id="GO:0005524">
    <property type="term" value="F:ATP binding"/>
    <property type="evidence" value="ECO:0007669"/>
    <property type="project" value="UniProtKB-KW"/>
</dbReference>
<gene>
    <name evidence="10" type="ORF">CR155_10715</name>
</gene>
<comment type="catalytic activity">
    <reaction evidence="7 8">
        <text>D-ribulose 5-phosphate + ATP = D-ribulose 1,5-bisphosphate + ADP + H(+)</text>
        <dbReference type="Rhea" id="RHEA:19365"/>
        <dbReference type="ChEBI" id="CHEBI:15378"/>
        <dbReference type="ChEBI" id="CHEBI:30616"/>
        <dbReference type="ChEBI" id="CHEBI:57870"/>
        <dbReference type="ChEBI" id="CHEBI:58121"/>
        <dbReference type="ChEBI" id="CHEBI:456216"/>
        <dbReference type="EC" id="2.7.1.19"/>
    </reaction>
</comment>
<keyword evidence="5 10" id="KW-0418">Kinase</keyword>
<evidence type="ECO:0000313" key="10">
    <source>
        <dbReference type="EMBL" id="PLC53901.1"/>
    </source>
</evidence>
<dbReference type="Proteomes" id="UP000234328">
    <property type="component" value="Unassembled WGS sequence"/>
</dbReference>
<proteinExistence type="inferred from homology"/>
<keyword evidence="3" id="KW-0808">Transferase</keyword>
<evidence type="ECO:0000259" key="9">
    <source>
        <dbReference type="Pfam" id="PF00485"/>
    </source>
</evidence>
<dbReference type="Pfam" id="PF00485">
    <property type="entry name" value="PRK"/>
    <property type="match status" value="1"/>
</dbReference>
<evidence type="ECO:0000313" key="11">
    <source>
        <dbReference type="Proteomes" id="UP000234328"/>
    </source>
</evidence>
<sequence length="297" mass="33849">MSERFPIIAITGSSGAGTTSVTRTFENIFRREKISAAMIEGDSFHRYDRNEMSERLAAAEKEHTNFSHFGPTTNLFAELEDLFSTYGETGTGMRRKYLHDPDEAAPYQQPPGTFTPWESLAPDTDLLFYEGLHGAVVYGDINIARHPDLLIGVVPVINLEWIQKLWRDKSKRGYSTEAVTDTILRRMPDYVNYICPQFALTHVNFQRVPCVDTSNPFIARDIPAPDESFVVIRFANPKGIDFQYLLNMINDSFMSRANTIVVPGGKMELAMQLIFTPFVWRMMERKKRVSQAALEMN</sequence>
<keyword evidence="6" id="KW-0067">ATP-binding</keyword>
<dbReference type="AlphaFoldDB" id="A0A2N4UFV3"/>
<evidence type="ECO:0000256" key="5">
    <source>
        <dbReference type="ARBA" id="ARBA00022777"/>
    </source>
</evidence>
<dbReference type="GO" id="GO:0008974">
    <property type="term" value="F:phosphoribulokinase activity"/>
    <property type="evidence" value="ECO:0007669"/>
    <property type="project" value="UniProtKB-EC"/>
</dbReference>
<accession>A0A2N4UFV3</accession>
<keyword evidence="11" id="KW-1185">Reference proteome</keyword>
<organism evidence="10 11">
    <name type="scientific">Pollutimonas nitritireducens</name>
    <dbReference type="NCBI Taxonomy" id="2045209"/>
    <lineage>
        <taxon>Bacteria</taxon>
        <taxon>Pseudomonadati</taxon>
        <taxon>Pseudomonadota</taxon>
        <taxon>Betaproteobacteria</taxon>
        <taxon>Burkholderiales</taxon>
        <taxon>Alcaligenaceae</taxon>
        <taxon>Pollutimonas</taxon>
    </lineage>
</organism>
<dbReference type="EMBL" id="PDNV01000006">
    <property type="protein sequence ID" value="PLC53901.1"/>
    <property type="molecule type" value="Genomic_DNA"/>
</dbReference>